<name>A0ABS4BZ55_9FLAO</name>
<reference evidence="1 2" key="1">
    <citation type="submission" date="2021-04" db="EMBL/GenBank/DDBJ databases">
        <title>Mariniflexile gromovii gen. nov., sp. nov., a gliding bacterium isolated from the sea urchin Strongylocentrotus intermedius.</title>
        <authorList>
            <person name="Ko S."/>
            <person name="Le V."/>
            <person name="Ahn C.-Y."/>
            <person name="Oh H.-M."/>
        </authorList>
    </citation>
    <scope>NUCLEOTIDE SEQUENCE [LARGE SCALE GENOMIC DNA]</scope>
    <source>
        <strain evidence="1 2">KCTC 12570</strain>
    </source>
</reference>
<protein>
    <submittedName>
        <fullName evidence="1">Uncharacterized protein</fullName>
    </submittedName>
</protein>
<accession>A0ABS4BZ55</accession>
<dbReference type="PROSITE" id="PS51257">
    <property type="entry name" value="PROKAR_LIPOPROTEIN"/>
    <property type="match status" value="1"/>
</dbReference>
<dbReference type="EMBL" id="JAGJCB010000046">
    <property type="protein sequence ID" value="MBP0905870.1"/>
    <property type="molecule type" value="Genomic_DNA"/>
</dbReference>
<evidence type="ECO:0000313" key="1">
    <source>
        <dbReference type="EMBL" id="MBP0905870.1"/>
    </source>
</evidence>
<sequence length="239" mass="28387">MKIIKILTLFVLIISCADRKSENKISEFDKVLGKENIATLDFLVSDFENDYLKRQYPNLDTENAYRQFLTEIRDRKFKNLKKVSQKANEKFESSDLRLEMYKFPDSAWILLNSSFDKIESDSLRFLESPVPYVKSRHKYINPDGTTEYTYSRNYLEIRPNADFDSIINRELNSAEINYIGKYMRALETIKDKSEFHSEFYEKKRALGFLYPMLADVMLLENIDLNDKLNRRIIVLELVY</sequence>
<keyword evidence="2" id="KW-1185">Reference proteome</keyword>
<organism evidence="1 2">
    <name type="scientific">Mariniflexile gromovii</name>
    <dbReference type="NCBI Taxonomy" id="362523"/>
    <lineage>
        <taxon>Bacteria</taxon>
        <taxon>Pseudomonadati</taxon>
        <taxon>Bacteroidota</taxon>
        <taxon>Flavobacteriia</taxon>
        <taxon>Flavobacteriales</taxon>
        <taxon>Flavobacteriaceae</taxon>
        <taxon>Mariniflexile</taxon>
    </lineage>
</organism>
<dbReference type="RefSeq" id="WP_209657236.1">
    <property type="nucleotide sequence ID" value="NZ_JAGJCB010000046.1"/>
</dbReference>
<comment type="caution">
    <text evidence="1">The sequence shown here is derived from an EMBL/GenBank/DDBJ whole genome shotgun (WGS) entry which is preliminary data.</text>
</comment>
<evidence type="ECO:0000313" key="2">
    <source>
        <dbReference type="Proteomes" id="UP000670776"/>
    </source>
</evidence>
<proteinExistence type="predicted"/>
<dbReference type="Proteomes" id="UP000670776">
    <property type="component" value="Unassembled WGS sequence"/>
</dbReference>
<gene>
    <name evidence="1" type="ORF">J8H85_18790</name>
</gene>